<evidence type="ECO:0000259" key="19">
    <source>
        <dbReference type="PROSITE" id="PS51327"/>
    </source>
</evidence>
<dbReference type="Pfam" id="PF00270">
    <property type="entry name" value="DEAD"/>
    <property type="match status" value="1"/>
</dbReference>
<feature type="domain" description="Helicase ATP-binding" evidence="17">
    <location>
        <begin position="21"/>
        <end position="201"/>
    </location>
</feature>
<gene>
    <name evidence="20" type="ORF">K444DRAFT_527973</name>
</gene>
<dbReference type="Gene3D" id="1.10.1520.10">
    <property type="entry name" value="Ribonuclease III domain"/>
    <property type="match status" value="2"/>
</dbReference>
<dbReference type="OrthoDB" id="416741at2759"/>
<evidence type="ECO:0000256" key="10">
    <source>
        <dbReference type="ARBA" id="ARBA00022842"/>
    </source>
</evidence>
<keyword evidence="4" id="KW-0479">Metal-binding</keyword>
<dbReference type="Pfam" id="PF00636">
    <property type="entry name" value="Ribonuclease_3"/>
    <property type="match status" value="1"/>
</dbReference>
<sequence length="1329" mass="148964">MATLGLLAETNIRPRAYQLEMLEESLKGNIIVAMDTGSGKTQIAVLRISAELEICHASQIIWFLAPTVSLCEQQYSVLSLHLPTVGIRLLLGRDNVDRWSSQHIWDTALSGARIVVSTHAVLADALSHGFVVMAKLALLIFDEAHHCVGNHPANKIMKGYYHHRGAELGLNSRPKILGLTASPIVRSKPKDLRVIEVNLDSVTKTPRINRQELTRHVHVPELVEIVYSEDCLSSKTRSSILELLLDRVQDAENQWSKYKLCLLSAEEIAGLSTSSLRVRNWSTSAQEQLKRFSARSRYIQQELGAWASDYYITATISRATSCMHSQQNARLDWKDEERIHILNTLGQIRVAESLNPPSLQKISNKCDSLFQFLKSAYKKDFRGLIFVKQRVTAIALCQLLSQHPETKDLFSSGTFVGTSTNQSRKTELADLLDQKCQKEVLKNFREGSKNIIIATSALEEGIDVSACNVVICFNKPPNLKSFIQRRGRARHEKSTFMILLSLGDNADLGAAWERMESKMVEEYMRESRQLDDEEGRLLDEIEDDSMTLRVESTGARLTLDDAVGHLHHFCATLPVYRYAHSRPTFTYQTELTGRIRGFVTLPNSVHPSVRQASSLRSWQKENMAAKDAALQAYVALYKAGLLNDNLLPLMPGDVFEETKSAEDLSSMVKIQQQHNPWLDIAKKSATTKKRYLNPVKVRVASEVVLSTKLTLPTQICSLPWSPLPEQGIRCEICIDDSEEITDPDNFHLGSCQASTRSMLRQVHGTRITVCHNGFLVQFTPPITQDELRAWIRQSSTENFEVPRDAGLERHPGARSTVPLVTIPISQKSEVTSATKWLHNPNRFAKFAPHIIHCLETLLLGEEMVDRLHLNVHLRRVDLVAQALCLPSANALSNNTRLAFLGDTVLDFLVTSKLFAAHATWHEGYLSAKRKLIISNAHISKMALQTGLDKFIITKSCQKRSSESPKSPDIYFDDIGRTRYLSRTAIANVVQAIIGTAYLQGKLKTALQCAQVFTPELLEHPADCSLRMACGRRESAGVPHFGPLEKLLGYKFHNTSILTEAMTHPSCEQDLTTYSYGRLAVLGSSVLSMTIVQSLYPGTEMISSNQQQLLRAATINKGFLAFICIDTSLDLDFYDIQESGPSRFCEVRRQKKNPLWSFMRLGHFEIAPDRAEFLQKHTETCQGIRLTLASGMTYPWQDLANLEANAYFSDIVRSLFGAVYADSNGDVLQCSLLAEKLKILPIMRRLLHDNVDVMHPKNRLGEMVGDLSVTYRTDSTPANNYRCTVRVNGKQIGDPQTAPCKQGATIRAAEQALRILRSNLETSPISSYME</sequence>
<dbReference type="STRING" id="1095630.A0A2J6TCK8"/>
<evidence type="ECO:0000313" key="20">
    <source>
        <dbReference type="EMBL" id="PMD60770.1"/>
    </source>
</evidence>
<dbReference type="GO" id="GO:0030422">
    <property type="term" value="P:siRNA processing"/>
    <property type="evidence" value="ECO:0007669"/>
    <property type="project" value="TreeGrafter"/>
</dbReference>
<dbReference type="GO" id="GO:0004386">
    <property type="term" value="F:helicase activity"/>
    <property type="evidence" value="ECO:0007669"/>
    <property type="project" value="UniProtKB-KW"/>
</dbReference>
<dbReference type="EMBL" id="KZ613788">
    <property type="protein sequence ID" value="PMD60770.1"/>
    <property type="molecule type" value="Genomic_DNA"/>
</dbReference>
<dbReference type="GO" id="GO:0005634">
    <property type="term" value="C:nucleus"/>
    <property type="evidence" value="ECO:0007669"/>
    <property type="project" value="TreeGrafter"/>
</dbReference>
<name>A0A2J6TCK8_9HELO</name>
<dbReference type="InterPro" id="IPR038248">
    <property type="entry name" value="Dicer_dimer_sf"/>
</dbReference>
<evidence type="ECO:0000256" key="13">
    <source>
        <dbReference type="ARBA" id="ARBA00023211"/>
    </source>
</evidence>
<dbReference type="GO" id="GO:0003723">
    <property type="term" value="F:RNA binding"/>
    <property type="evidence" value="ECO:0007669"/>
    <property type="project" value="UniProtKB-UniRule"/>
</dbReference>
<dbReference type="GO" id="GO:0005524">
    <property type="term" value="F:ATP binding"/>
    <property type="evidence" value="ECO:0007669"/>
    <property type="project" value="UniProtKB-KW"/>
</dbReference>
<dbReference type="InterPro" id="IPR027417">
    <property type="entry name" value="P-loop_NTPase"/>
</dbReference>
<keyword evidence="6" id="KW-0547">Nucleotide-binding</keyword>
<evidence type="ECO:0000256" key="8">
    <source>
        <dbReference type="ARBA" id="ARBA00022806"/>
    </source>
</evidence>
<dbReference type="GO" id="GO:0050688">
    <property type="term" value="P:regulation of defense response to virus"/>
    <property type="evidence" value="ECO:0007669"/>
    <property type="project" value="UniProtKB-KW"/>
</dbReference>
<comment type="similarity">
    <text evidence="15">Belongs to the helicase family. Dicer subfamily.</text>
</comment>
<dbReference type="Pfam" id="PF03368">
    <property type="entry name" value="Dicer_dimer"/>
    <property type="match status" value="1"/>
</dbReference>
<feature type="domain" description="RNase III" evidence="16">
    <location>
        <begin position="860"/>
        <end position="1001"/>
    </location>
</feature>
<evidence type="ECO:0000259" key="16">
    <source>
        <dbReference type="PROSITE" id="PS50142"/>
    </source>
</evidence>
<evidence type="ECO:0000256" key="15">
    <source>
        <dbReference type="PROSITE-ProRule" id="PRU00657"/>
    </source>
</evidence>
<dbReference type="GO" id="GO:0004525">
    <property type="term" value="F:ribonuclease III activity"/>
    <property type="evidence" value="ECO:0007669"/>
    <property type="project" value="InterPro"/>
</dbReference>
<evidence type="ECO:0000256" key="14">
    <source>
        <dbReference type="ARBA" id="ARBA00025403"/>
    </source>
</evidence>
<dbReference type="Pfam" id="PF00271">
    <property type="entry name" value="Helicase_C"/>
    <property type="match status" value="1"/>
</dbReference>
<dbReference type="SMART" id="SM00487">
    <property type="entry name" value="DEXDc"/>
    <property type="match status" value="1"/>
</dbReference>
<keyword evidence="9" id="KW-0067">ATP-binding</keyword>
<dbReference type="InterPro" id="IPR011545">
    <property type="entry name" value="DEAD/DEAH_box_helicase_dom"/>
</dbReference>
<dbReference type="CDD" id="cd18034">
    <property type="entry name" value="DEXHc_dicer"/>
    <property type="match status" value="1"/>
</dbReference>
<protein>
    <submittedName>
        <fullName evidence="20">P-loop containing nucleoside triphosphate hydrolase protein</fullName>
    </submittedName>
</protein>
<keyword evidence="8" id="KW-0347">Helicase</keyword>
<evidence type="ECO:0000259" key="18">
    <source>
        <dbReference type="PROSITE" id="PS51194"/>
    </source>
</evidence>
<dbReference type="InterPro" id="IPR001650">
    <property type="entry name" value="Helicase_C-like"/>
</dbReference>
<dbReference type="PROSITE" id="PS50142">
    <property type="entry name" value="RNASE_3_2"/>
    <property type="match status" value="2"/>
</dbReference>
<dbReference type="FunFam" id="3.40.50.300:FF:001669">
    <property type="entry name" value="Dicer-like protein 1"/>
    <property type="match status" value="1"/>
</dbReference>
<dbReference type="InterPro" id="IPR005034">
    <property type="entry name" value="Dicer_dimerisation"/>
</dbReference>
<evidence type="ECO:0000256" key="9">
    <source>
        <dbReference type="ARBA" id="ARBA00022840"/>
    </source>
</evidence>
<dbReference type="PROSITE" id="PS51192">
    <property type="entry name" value="HELICASE_ATP_BIND_1"/>
    <property type="match status" value="1"/>
</dbReference>
<keyword evidence="11 15" id="KW-0694">RNA-binding</keyword>
<accession>A0A2J6TCK8</accession>
<dbReference type="SMART" id="SM00535">
    <property type="entry name" value="RIBOc"/>
    <property type="match status" value="2"/>
</dbReference>
<evidence type="ECO:0000256" key="2">
    <source>
        <dbReference type="ARBA" id="ARBA00001946"/>
    </source>
</evidence>
<evidence type="ECO:0000256" key="6">
    <source>
        <dbReference type="ARBA" id="ARBA00022741"/>
    </source>
</evidence>
<dbReference type="PANTHER" id="PTHR14950">
    <property type="entry name" value="DICER-RELATED"/>
    <property type="match status" value="1"/>
</dbReference>
<dbReference type="SUPFAM" id="SSF52540">
    <property type="entry name" value="P-loop containing nucleoside triphosphate hydrolases"/>
    <property type="match status" value="1"/>
</dbReference>
<dbReference type="GO" id="GO:0005737">
    <property type="term" value="C:cytoplasm"/>
    <property type="evidence" value="ECO:0007669"/>
    <property type="project" value="TreeGrafter"/>
</dbReference>
<reference evidence="20 21" key="1">
    <citation type="submission" date="2016-04" db="EMBL/GenBank/DDBJ databases">
        <title>A degradative enzymes factory behind the ericoid mycorrhizal symbiosis.</title>
        <authorList>
            <consortium name="DOE Joint Genome Institute"/>
            <person name="Martino E."/>
            <person name="Morin E."/>
            <person name="Grelet G."/>
            <person name="Kuo A."/>
            <person name="Kohler A."/>
            <person name="Daghino S."/>
            <person name="Barry K."/>
            <person name="Choi C."/>
            <person name="Cichocki N."/>
            <person name="Clum A."/>
            <person name="Copeland A."/>
            <person name="Hainaut M."/>
            <person name="Haridas S."/>
            <person name="Labutti K."/>
            <person name="Lindquist E."/>
            <person name="Lipzen A."/>
            <person name="Khouja H.-R."/>
            <person name="Murat C."/>
            <person name="Ohm R."/>
            <person name="Olson A."/>
            <person name="Spatafora J."/>
            <person name="Veneault-Fourrey C."/>
            <person name="Henrissat B."/>
            <person name="Grigoriev I."/>
            <person name="Martin F."/>
            <person name="Perotto S."/>
        </authorList>
    </citation>
    <scope>NUCLEOTIDE SEQUENCE [LARGE SCALE GENOMIC DNA]</scope>
    <source>
        <strain evidence="20 21">E</strain>
    </source>
</reference>
<feature type="domain" description="Dicer dsRNA-binding fold" evidence="19">
    <location>
        <begin position="562"/>
        <end position="656"/>
    </location>
</feature>
<comment type="cofactor">
    <cofactor evidence="1">
        <name>Mn(2+)</name>
        <dbReference type="ChEBI" id="CHEBI:29035"/>
    </cofactor>
</comment>
<dbReference type="PROSITE" id="PS51194">
    <property type="entry name" value="HELICASE_CTER"/>
    <property type="match status" value="1"/>
</dbReference>
<dbReference type="SMART" id="SM00490">
    <property type="entry name" value="HELICc"/>
    <property type="match status" value="1"/>
</dbReference>
<dbReference type="SUPFAM" id="SSF69065">
    <property type="entry name" value="RNase III domain-like"/>
    <property type="match status" value="2"/>
</dbReference>
<keyword evidence="10" id="KW-0460">Magnesium</keyword>
<dbReference type="InterPro" id="IPR000999">
    <property type="entry name" value="RNase_III_dom"/>
</dbReference>
<evidence type="ECO:0000259" key="17">
    <source>
        <dbReference type="PROSITE" id="PS51192"/>
    </source>
</evidence>
<evidence type="ECO:0000256" key="5">
    <source>
        <dbReference type="ARBA" id="ARBA00022737"/>
    </source>
</evidence>
<dbReference type="PROSITE" id="PS51327">
    <property type="entry name" value="DICER_DSRBF"/>
    <property type="match status" value="1"/>
</dbReference>
<evidence type="ECO:0000256" key="7">
    <source>
        <dbReference type="ARBA" id="ARBA00022801"/>
    </source>
</evidence>
<comment type="cofactor">
    <cofactor evidence="2">
        <name>Mg(2+)</name>
        <dbReference type="ChEBI" id="CHEBI:18420"/>
    </cofactor>
</comment>
<feature type="domain" description="RNase III" evidence="16">
    <location>
        <begin position="1040"/>
        <end position="1223"/>
    </location>
</feature>
<dbReference type="GeneID" id="36582755"/>
<dbReference type="PANTHER" id="PTHR14950:SF37">
    <property type="entry name" value="ENDORIBONUCLEASE DICER"/>
    <property type="match status" value="1"/>
</dbReference>
<dbReference type="SUPFAM" id="SSF54768">
    <property type="entry name" value="dsRNA-binding domain-like"/>
    <property type="match status" value="1"/>
</dbReference>
<organism evidence="20 21">
    <name type="scientific">Hyaloscypha bicolor E</name>
    <dbReference type="NCBI Taxonomy" id="1095630"/>
    <lineage>
        <taxon>Eukaryota</taxon>
        <taxon>Fungi</taxon>
        <taxon>Dikarya</taxon>
        <taxon>Ascomycota</taxon>
        <taxon>Pezizomycotina</taxon>
        <taxon>Leotiomycetes</taxon>
        <taxon>Helotiales</taxon>
        <taxon>Hyaloscyphaceae</taxon>
        <taxon>Hyaloscypha</taxon>
        <taxon>Hyaloscypha bicolor</taxon>
    </lineage>
</organism>
<dbReference type="RefSeq" id="XP_024737674.1">
    <property type="nucleotide sequence ID" value="XM_024874675.1"/>
</dbReference>
<dbReference type="CDD" id="cd00593">
    <property type="entry name" value="RIBOc"/>
    <property type="match status" value="2"/>
</dbReference>
<dbReference type="GO" id="GO:0051607">
    <property type="term" value="P:defense response to virus"/>
    <property type="evidence" value="ECO:0007669"/>
    <property type="project" value="UniProtKB-KW"/>
</dbReference>
<comment type="function">
    <text evidence="14">Dicer-like endonuclease involved in cleaving double-stranded RNA in the RNA interference (RNAi) pathway. Produces 21 to 25 bp dsRNAs (siRNAs) which target the selective destruction of homologous RNAs leading to sequence-specific suppression of gene expression, called post-transcriptional gene silencing (PTGS). Part of a broad host defense response against viral infection and transposons.</text>
</comment>
<evidence type="ECO:0000256" key="11">
    <source>
        <dbReference type="ARBA" id="ARBA00022884"/>
    </source>
</evidence>
<evidence type="ECO:0000256" key="4">
    <source>
        <dbReference type="ARBA" id="ARBA00022723"/>
    </source>
</evidence>
<dbReference type="Gene3D" id="3.30.160.20">
    <property type="match status" value="1"/>
</dbReference>
<keyword evidence="12" id="KW-0051">Antiviral defense</keyword>
<dbReference type="CDD" id="cd18802">
    <property type="entry name" value="SF2_C_dicer"/>
    <property type="match status" value="1"/>
</dbReference>
<dbReference type="InterPro" id="IPR036389">
    <property type="entry name" value="RNase_III_sf"/>
</dbReference>
<evidence type="ECO:0000256" key="1">
    <source>
        <dbReference type="ARBA" id="ARBA00001936"/>
    </source>
</evidence>
<keyword evidence="21" id="KW-1185">Reference proteome</keyword>
<dbReference type="InterPro" id="IPR014001">
    <property type="entry name" value="Helicase_ATP-bd"/>
</dbReference>
<dbReference type="Gene3D" id="3.40.50.300">
    <property type="entry name" value="P-loop containing nucleotide triphosphate hydrolases"/>
    <property type="match status" value="2"/>
</dbReference>
<feature type="domain" description="Helicase C-terminal" evidence="18">
    <location>
        <begin position="368"/>
        <end position="541"/>
    </location>
</feature>
<evidence type="ECO:0000256" key="3">
    <source>
        <dbReference type="ARBA" id="ARBA00022721"/>
    </source>
</evidence>
<dbReference type="GO" id="GO:0046872">
    <property type="term" value="F:metal ion binding"/>
    <property type="evidence" value="ECO:0007669"/>
    <property type="project" value="UniProtKB-KW"/>
</dbReference>
<keyword evidence="5" id="KW-0677">Repeat</keyword>
<keyword evidence="3" id="KW-0930">Antiviral protein</keyword>
<evidence type="ECO:0000256" key="12">
    <source>
        <dbReference type="ARBA" id="ARBA00023118"/>
    </source>
</evidence>
<dbReference type="Proteomes" id="UP000235371">
    <property type="component" value="Unassembled WGS sequence"/>
</dbReference>
<dbReference type="InParanoid" id="A0A2J6TCK8"/>
<keyword evidence="13" id="KW-0464">Manganese</keyword>
<evidence type="ECO:0000313" key="21">
    <source>
        <dbReference type="Proteomes" id="UP000235371"/>
    </source>
</evidence>
<dbReference type="Gene3D" id="3.30.160.380">
    <property type="entry name" value="Dicer dimerisation domain"/>
    <property type="match status" value="1"/>
</dbReference>
<proteinExistence type="inferred from homology"/>
<keyword evidence="7 20" id="KW-0378">Hydrolase</keyword>